<reference evidence="1 2" key="1">
    <citation type="submission" date="2014-02" db="EMBL/GenBank/DDBJ databases">
        <title>The small core and large imbalanced accessory genome model reveals a collaborative survival strategy of Sorangium cellulosum strains in nature.</title>
        <authorList>
            <person name="Han K."/>
            <person name="Peng R."/>
            <person name="Blom J."/>
            <person name="Li Y.-Z."/>
        </authorList>
    </citation>
    <scope>NUCLEOTIDE SEQUENCE [LARGE SCALE GENOMIC DNA]</scope>
    <source>
        <strain evidence="1 2">So0011-07</strain>
    </source>
</reference>
<accession>A0A150SR50</accession>
<dbReference type="AlphaFoldDB" id="A0A150SR50"/>
<gene>
    <name evidence="1" type="ORF">BE17_42650</name>
</gene>
<sequence length="170" mass="17681">MAEQARQAKLAALEASVASALAPALFVIGRTDEASAWARRALEIAQALGQEEAVNHFRDLVTTMGAADASAPGTPAASTFQARIQAALEQVRAGDPSAAAVALSRIAEDAQQAEARGVEATARIFLAKVFVATHQRDQAATELRRALALAEQLGDQGAAAHVCALLDDLR</sequence>
<proteinExistence type="predicted"/>
<organism evidence="1 2">
    <name type="scientific">Sorangium cellulosum</name>
    <name type="common">Polyangium cellulosum</name>
    <dbReference type="NCBI Taxonomy" id="56"/>
    <lineage>
        <taxon>Bacteria</taxon>
        <taxon>Pseudomonadati</taxon>
        <taxon>Myxococcota</taxon>
        <taxon>Polyangia</taxon>
        <taxon>Polyangiales</taxon>
        <taxon>Polyangiaceae</taxon>
        <taxon>Sorangium</taxon>
    </lineage>
</organism>
<evidence type="ECO:0000313" key="2">
    <source>
        <dbReference type="Proteomes" id="UP000075635"/>
    </source>
</evidence>
<comment type="caution">
    <text evidence="1">The sequence shown here is derived from an EMBL/GenBank/DDBJ whole genome shotgun (WGS) entry which is preliminary data.</text>
</comment>
<dbReference type="InterPro" id="IPR011990">
    <property type="entry name" value="TPR-like_helical_dom_sf"/>
</dbReference>
<evidence type="ECO:0000313" key="1">
    <source>
        <dbReference type="EMBL" id="KYF94903.1"/>
    </source>
</evidence>
<name>A0A150SR50_SORCE</name>
<dbReference type="SUPFAM" id="SSF48452">
    <property type="entry name" value="TPR-like"/>
    <property type="match status" value="1"/>
</dbReference>
<protein>
    <recommendedName>
        <fullName evidence="3">MalT-like TPR region domain-containing protein</fullName>
    </recommendedName>
</protein>
<evidence type="ECO:0008006" key="3">
    <source>
        <dbReference type="Google" id="ProtNLM"/>
    </source>
</evidence>
<dbReference type="Gene3D" id="1.25.40.10">
    <property type="entry name" value="Tetratricopeptide repeat domain"/>
    <property type="match status" value="1"/>
</dbReference>
<dbReference type="EMBL" id="JEMB01000694">
    <property type="protein sequence ID" value="KYF94903.1"/>
    <property type="molecule type" value="Genomic_DNA"/>
</dbReference>
<dbReference type="Proteomes" id="UP000075635">
    <property type="component" value="Unassembled WGS sequence"/>
</dbReference>